<keyword evidence="2" id="KW-1185">Reference proteome</keyword>
<sequence>MVQQSGLGGASSGRDSRANLPTSIGEQSAGQKGGLGVWYPTKAADLVKKEETDFIMTTPLPATLVPPPTPSLRANTVKLVYSAPTDTVNDISEEKKSFPIRHGLLNKYGRVKVNTAYRDAHIYIFPFWVLEMMQNEKFETIGEDVVGWWAKAGWQEGLADKLGLRDVLMKSKQRKMAEMNGFDPLADDVDIHTLSTTRTIPTPEKESTTSTQLASRVMESSISSSFTSDVAQPDLVVPPMLA</sequence>
<feature type="non-terminal residue" evidence="1">
    <location>
        <position position="242"/>
    </location>
</feature>
<dbReference type="Proteomes" id="UP001186974">
    <property type="component" value="Unassembled WGS sequence"/>
</dbReference>
<accession>A0ACC3DFW3</accession>
<name>A0ACC3DFW3_9PEZI</name>
<evidence type="ECO:0000313" key="2">
    <source>
        <dbReference type="Proteomes" id="UP001186974"/>
    </source>
</evidence>
<dbReference type="EMBL" id="JAWDJW010005079">
    <property type="protein sequence ID" value="KAK3069638.1"/>
    <property type="molecule type" value="Genomic_DNA"/>
</dbReference>
<gene>
    <name evidence="1" type="ORF">LTS18_000274</name>
</gene>
<reference evidence="1" key="1">
    <citation type="submission" date="2024-09" db="EMBL/GenBank/DDBJ databases">
        <title>Black Yeasts Isolated from many extreme environments.</title>
        <authorList>
            <person name="Coleine C."/>
            <person name="Stajich J.E."/>
            <person name="Selbmann L."/>
        </authorList>
    </citation>
    <scope>NUCLEOTIDE SEQUENCE</scope>
    <source>
        <strain evidence="1">CCFEE 5737</strain>
    </source>
</reference>
<proteinExistence type="predicted"/>
<comment type="caution">
    <text evidence="1">The sequence shown here is derived from an EMBL/GenBank/DDBJ whole genome shotgun (WGS) entry which is preliminary data.</text>
</comment>
<evidence type="ECO:0000313" key="1">
    <source>
        <dbReference type="EMBL" id="KAK3069638.1"/>
    </source>
</evidence>
<organism evidence="1 2">
    <name type="scientific">Coniosporium uncinatum</name>
    <dbReference type="NCBI Taxonomy" id="93489"/>
    <lineage>
        <taxon>Eukaryota</taxon>
        <taxon>Fungi</taxon>
        <taxon>Dikarya</taxon>
        <taxon>Ascomycota</taxon>
        <taxon>Pezizomycotina</taxon>
        <taxon>Dothideomycetes</taxon>
        <taxon>Dothideomycetes incertae sedis</taxon>
        <taxon>Coniosporium</taxon>
    </lineage>
</organism>
<protein>
    <submittedName>
        <fullName evidence="1">Uncharacterized protein</fullName>
    </submittedName>
</protein>